<name>A0A2I2FUX3_9EURO</name>
<keyword evidence="4" id="KW-1185">Reference proteome</keyword>
<dbReference type="Proteomes" id="UP000234275">
    <property type="component" value="Unassembled WGS sequence"/>
</dbReference>
<dbReference type="AlphaFoldDB" id="A0A2I2FUX3"/>
<feature type="region of interest" description="Disordered" evidence="1">
    <location>
        <begin position="317"/>
        <end position="462"/>
    </location>
</feature>
<comment type="caution">
    <text evidence="3">The sequence shown here is derived from an EMBL/GenBank/DDBJ whole genome shotgun (WGS) entry which is preliminary data.</text>
</comment>
<dbReference type="InterPro" id="IPR013087">
    <property type="entry name" value="Znf_C2H2_type"/>
</dbReference>
<feature type="region of interest" description="Disordered" evidence="1">
    <location>
        <begin position="24"/>
        <end position="201"/>
    </location>
</feature>
<dbReference type="OrthoDB" id="5424797at2759"/>
<organism evidence="3 4">
    <name type="scientific">Aspergillus steynii IBT 23096</name>
    <dbReference type="NCBI Taxonomy" id="1392250"/>
    <lineage>
        <taxon>Eukaryota</taxon>
        <taxon>Fungi</taxon>
        <taxon>Dikarya</taxon>
        <taxon>Ascomycota</taxon>
        <taxon>Pezizomycotina</taxon>
        <taxon>Eurotiomycetes</taxon>
        <taxon>Eurotiomycetidae</taxon>
        <taxon>Eurotiales</taxon>
        <taxon>Aspergillaceae</taxon>
        <taxon>Aspergillus</taxon>
        <taxon>Aspergillus subgen. Circumdati</taxon>
    </lineage>
</organism>
<evidence type="ECO:0000256" key="1">
    <source>
        <dbReference type="SAM" id="MobiDB-lite"/>
    </source>
</evidence>
<feature type="compositionally biased region" description="Pro residues" evidence="1">
    <location>
        <begin position="405"/>
        <end position="414"/>
    </location>
</feature>
<dbReference type="VEuPathDB" id="FungiDB:P170DRAFT_468126"/>
<feature type="region of interest" description="Disordered" evidence="1">
    <location>
        <begin position="547"/>
        <end position="582"/>
    </location>
</feature>
<feature type="compositionally biased region" description="Low complexity" evidence="1">
    <location>
        <begin position="415"/>
        <end position="435"/>
    </location>
</feature>
<dbReference type="RefSeq" id="XP_024699747.1">
    <property type="nucleotide sequence ID" value="XM_024852533.1"/>
</dbReference>
<feature type="compositionally biased region" description="Low complexity" evidence="1">
    <location>
        <begin position="47"/>
        <end position="88"/>
    </location>
</feature>
<protein>
    <recommendedName>
        <fullName evidence="2">C2H2-type domain-containing protein</fullName>
    </recommendedName>
</protein>
<feature type="domain" description="C2H2-type" evidence="2">
    <location>
        <begin position="485"/>
        <end position="508"/>
    </location>
</feature>
<gene>
    <name evidence="3" type="ORF">P170DRAFT_468126</name>
</gene>
<feature type="compositionally biased region" description="Polar residues" evidence="1">
    <location>
        <begin position="152"/>
        <end position="167"/>
    </location>
</feature>
<feature type="compositionally biased region" description="Low complexity" evidence="1">
    <location>
        <begin position="127"/>
        <end position="144"/>
    </location>
</feature>
<dbReference type="PROSITE" id="PS00028">
    <property type="entry name" value="ZINC_FINGER_C2H2_1"/>
    <property type="match status" value="1"/>
</dbReference>
<dbReference type="GeneID" id="36560231"/>
<sequence length="654" mass="71110">MSNDDYYWLQSYLQSDPIQNALRYGDSAMPSVQGYPASQYQPPRAPVPSQQYESPYSQSQFQPAPPAQSSLESYPQPHSQPYSQPSAQTPFQSPLPHSHPYSQPRDPPPVQPESYVRPSNIMMRQISSSSTAPPAHPTPSSSAMPPRPAQTAAGNSQNPILLDSNTPEPALPSKTPGHDGHDAKRRRITEPSTSAPVSVPPGLYIPPNYKATTPGGMPSYQKFSTYNYTPRDPGNKAGIKYRGDIVKPLNPAEAAKKLTYDPSTIARDVLIAAGRHPTEKALNHHLLRLRDIFPRLDISSDLETFRWDLVDEAAERATSARDPVQTSAPPAKPSVIPPAARQPVVPVNKPTAQPLPPPKPAAVPASSGQSDAQQREKIRQLSAQIQVIPSPPPPPPQQRRTPQKTPQPPPPKPQATPQVTPQAQPKAPSQSPAKSVTPTVQIPSVKMPGKRPPGRPPGSTNKVQKVQKLQVAVPPPKVNYQVYACGWEHCKSQLHNLDMLKKHVYKSHVTYSITCSWDGCTSKQPQPAAELYKHIKKSHIDPIAWELGDGPSVPGTGDTSPTASPGPFGIPAPNQPQGEDSLIFPASYPSIRAFNRVHGNTSQYDKAREIMKAVQRLKDQIGVGMDPGGCQLATPARNERVSAEEEYYEVIPGG</sequence>
<reference evidence="3 4" key="1">
    <citation type="submission" date="2016-12" db="EMBL/GenBank/DDBJ databases">
        <title>The genomes of Aspergillus section Nigri reveals drivers in fungal speciation.</title>
        <authorList>
            <consortium name="DOE Joint Genome Institute"/>
            <person name="Vesth T.C."/>
            <person name="Nybo J."/>
            <person name="Theobald S."/>
            <person name="Brandl J."/>
            <person name="Frisvad J.C."/>
            <person name="Nielsen K.F."/>
            <person name="Lyhne E.K."/>
            <person name="Kogle M.E."/>
            <person name="Kuo A."/>
            <person name="Riley R."/>
            <person name="Clum A."/>
            <person name="Nolan M."/>
            <person name="Lipzen A."/>
            <person name="Salamov A."/>
            <person name="Henrissat B."/>
            <person name="Wiebenga A."/>
            <person name="De Vries R.P."/>
            <person name="Grigoriev I.V."/>
            <person name="Mortensen U.H."/>
            <person name="Andersen M.R."/>
            <person name="Baker S.E."/>
        </authorList>
    </citation>
    <scope>NUCLEOTIDE SEQUENCE [LARGE SCALE GENOMIC DNA]</scope>
    <source>
        <strain evidence="3 4">IBT 23096</strain>
    </source>
</reference>
<proteinExistence type="predicted"/>
<accession>A0A2I2FUX3</accession>
<dbReference type="STRING" id="1392250.A0A2I2FUX3"/>
<dbReference type="EMBL" id="MSFO01000009">
    <property type="protein sequence ID" value="PLB44445.1"/>
    <property type="molecule type" value="Genomic_DNA"/>
</dbReference>
<evidence type="ECO:0000313" key="4">
    <source>
        <dbReference type="Proteomes" id="UP000234275"/>
    </source>
</evidence>
<evidence type="ECO:0000313" key="3">
    <source>
        <dbReference type="EMBL" id="PLB44445.1"/>
    </source>
</evidence>
<evidence type="ECO:0000259" key="2">
    <source>
        <dbReference type="PROSITE" id="PS00028"/>
    </source>
</evidence>